<sequence length="84" mass="8995">MRPSIVVFRVLLDRVDSTTDELGHIEMQAADYGTTASDAAMPAALAELTEAPGGLLRWRGHAFPGASLRALRVEVVSEYLADPA</sequence>
<dbReference type="Proteomes" id="UP000483286">
    <property type="component" value="Unassembled WGS sequence"/>
</dbReference>
<organism evidence="1 2">
    <name type="scientific">Deinococcus arboris</name>
    <dbReference type="NCBI Taxonomy" id="2682977"/>
    <lineage>
        <taxon>Bacteria</taxon>
        <taxon>Thermotogati</taxon>
        <taxon>Deinococcota</taxon>
        <taxon>Deinococci</taxon>
        <taxon>Deinococcales</taxon>
        <taxon>Deinococcaceae</taxon>
        <taxon>Deinococcus</taxon>
    </lineage>
</organism>
<keyword evidence="2" id="KW-1185">Reference proteome</keyword>
<dbReference type="AlphaFoldDB" id="A0A7C9MBT4"/>
<protein>
    <submittedName>
        <fullName evidence="1">Uncharacterized protein</fullName>
    </submittedName>
</protein>
<proteinExistence type="predicted"/>
<comment type="caution">
    <text evidence="1">The sequence shown here is derived from an EMBL/GenBank/DDBJ whole genome shotgun (WGS) entry which is preliminary data.</text>
</comment>
<gene>
    <name evidence="1" type="ORF">GO986_21750</name>
</gene>
<name>A0A7C9MBT4_9DEIO</name>
<dbReference type="RefSeq" id="WP_157461622.1">
    <property type="nucleotide sequence ID" value="NZ_WQLB01000058.1"/>
</dbReference>
<evidence type="ECO:0000313" key="2">
    <source>
        <dbReference type="Proteomes" id="UP000483286"/>
    </source>
</evidence>
<evidence type="ECO:0000313" key="1">
    <source>
        <dbReference type="EMBL" id="MVN89363.1"/>
    </source>
</evidence>
<accession>A0A7C9MBT4</accession>
<dbReference type="EMBL" id="WQLB01000058">
    <property type="protein sequence ID" value="MVN89363.1"/>
    <property type="molecule type" value="Genomic_DNA"/>
</dbReference>
<reference evidence="1 2" key="1">
    <citation type="submission" date="2019-12" db="EMBL/GenBank/DDBJ databases">
        <title>Deinococcus sp. HMF7620 Genome sequencing and assembly.</title>
        <authorList>
            <person name="Kang H."/>
            <person name="Kim H."/>
            <person name="Joh K."/>
        </authorList>
    </citation>
    <scope>NUCLEOTIDE SEQUENCE [LARGE SCALE GENOMIC DNA]</scope>
    <source>
        <strain evidence="1 2">HMF7620</strain>
    </source>
</reference>